<keyword evidence="3" id="KW-1185">Reference proteome</keyword>
<evidence type="ECO:0000259" key="1">
    <source>
        <dbReference type="Pfam" id="PF10005"/>
    </source>
</evidence>
<sequence>MKLFQCRSCGNAVHFDNTTCVACGHRLGYRPDRWTMSAVEPVGDGWRPVGGPSETFLFCDNAEAAGCNWLIPAADGPGLCLCCRHNRLVPDLSDPDLAAAWRRLEAAKRQLFYSLTRWRLPMPDRTADPENGLVFDSLADLPGPDGRTEPVLTGHDSGVITLAVAEADDVQRETRRQAMGEPYRTLLGHFRHEIGHYYWDRLVRDGGPIDDCRAIFGDERADYEEALRVHYAEGAPADWRNRFISAYASTHPWEDFAETWAHYTHMVDALETAQAFGLVLRPKGPAGEALATEVDFDPYRQGEVPDLIAAWVPVTVAVNALNRSLGQADLYPFVLPEAVTAKLAFVHRLVRGAAAGA</sequence>
<dbReference type="InterPro" id="IPR011201">
    <property type="entry name" value="Zinc-ribbon_6_bact"/>
</dbReference>
<accession>A0A4Q9VYT5</accession>
<gene>
    <name evidence="2" type="ORF">EYW49_04200</name>
</gene>
<proteinExistence type="predicted"/>
<dbReference type="PIRSF" id="PIRSF012641">
    <property type="entry name" value="UCP012641"/>
    <property type="match status" value="1"/>
</dbReference>
<dbReference type="Proteomes" id="UP000292781">
    <property type="component" value="Unassembled WGS sequence"/>
</dbReference>
<comment type="caution">
    <text evidence="2">The sequence shown here is derived from an EMBL/GenBank/DDBJ whole genome shotgun (WGS) entry which is preliminary data.</text>
</comment>
<evidence type="ECO:0000313" key="3">
    <source>
        <dbReference type="Proteomes" id="UP000292781"/>
    </source>
</evidence>
<dbReference type="EMBL" id="SJFN01000004">
    <property type="protein sequence ID" value="TBW40393.1"/>
    <property type="molecule type" value="Genomic_DNA"/>
</dbReference>
<dbReference type="AlphaFoldDB" id="A0A4Q9VYT5"/>
<name>A0A4Q9VYT5_9HYPH</name>
<protein>
    <recommendedName>
        <fullName evidence="1">Zinc-ribbon domain-containing protein</fullName>
    </recommendedName>
</protein>
<dbReference type="InterPro" id="IPR031321">
    <property type="entry name" value="UCP012641"/>
</dbReference>
<organism evidence="2 3">
    <name type="scientific">Siculibacillus lacustris</name>
    <dbReference type="NCBI Taxonomy" id="1549641"/>
    <lineage>
        <taxon>Bacteria</taxon>
        <taxon>Pseudomonadati</taxon>
        <taxon>Pseudomonadota</taxon>
        <taxon>Alphaproteobacteria</taxon>
        <taxon>Hyphomicrobiales</taxon>
        <taxon>Ancalomicrobiaceae</taxon>
        <taxon>Siculibacillus</taxon>
    </lineage>
</organism>
<dbReference type="Pfam" id="PF15887">
    <property type="entry name" value="Peptidase_Mx"/>
    <property type="match status" value="1"/>
</dbReference>
<dbReference type="Gene3D" id="3.40.390.70">
    <property type="match status" value="1"/>
</dbReference>
<feature type="domain" description="Zinc-ribbon" evidence="1">
    <location>
        <begin position="3"/>
        <end position="94"/>
    </location>
</feature>
<dbReference type="OrthoDB" id="256753at2"/>
<reference evidence="2 3" key="1">
    <citation type="submission" date="2019-02" db="EMBL/GenBank/DDBJ databases">
        <title>Siculibacillus lacustris gen. nov., sp. nov., a new rosette-forming bacterium isolated from a freshwater crater lake (Lake St. Ana, Romania).</title>
        <authorList>
            <person name="Felfoldi T."/>
            <person name="Marton Z."/>
            <person name="Szabo A."/>
            <person name="Mentes A."/>
            <person name="Boka K."/>
            <person name="Marialigeti K."/>
            <person name="Mathe I."/>
            <person name="Koncz M."/>
            <person name="Schumann P."/>
            <person name="Toth E."/>
        </authorList>
    </citation>
    <scope>NUCLEOTIDE SEQUENCE [LARGE SCALE GENOMIC DNA]</scope>
    <source>
        <strain evidence="2 3">SA-279</strain>
    </source>
</reference>
<evidence type="ECO:0000313" key="2">
    <source>
        <dbReference type="EMBL" id="TBW40393.1"/>
    </source>
</evidence>
<dbReference type="RefSeq" id="WP_131306521.1">
    <property type="nucleotide sequence ID" value="NZ_SJFN01000004.1"/>
</dbReference>
<dbReference type="Pfam" id="PF10005">
    <property type="entry name" value="Zn_ribbon_DZR_6"/>
    <property type="match status" value="1"/>
</dbReference>